<sequence>MTSTLNRPIPPIPSHDEPDWTQVTRIPVKGCDSTLVPTSLGPSCLKVYPAYARLGIPGAVNECLVRRAVYQRLLQAARALPQGLSLVVMDGWRPWRVQQYLFETLYQSLKTHDPELDEAQLLARTREFVSLPSRAPDAPSPHLTGGAVDVTLCDADGLLLEMGTLFDEATPESHADHFERHPPAGDTPQAEARDNRRLLYHVMTEAGFTNLPSEWWHFDFGDQLWAWYRGEPEALFGPAEMDSIESLWKRSLA</sequence>
<dbReference type="EC" id="3.4.13.22" evidence="9"/>
<dbReference type="CDD" id="cd14843">
    <property type="entry name" value="D-Ala-D-Ala_dipeptidase_like"/>
    <property type="match status" value="1"/>
</dbReference>
<evidence type="ECO:0000256" key="6">
    <source>
        <dbReference type="ARBA" id="ARBA00022997"/>
    </source>
</evidence>
<protein>
    <recommendedName>
        <fullName evidence="9">D-alanyl-D-alanine dipeptidase</fullName>
        <shortName evidence="9">D-Ala-D-Ala dipeptidase</shortName>
        <ecNumber evidence="9">3.4.13.22</ecNumber>
    </recommendedName>
</protein>
<feature type="binding site" evidence="9">
    <location>
        <position position="217"/>
    </location>
    <ligand>
        <name>Zn(2+)</name>
        <dbReference type="ChEBI" id="CHEBI:29105"/>
        <note>catalytic</note>
    </ligand>
</feature>
<keyword evidence="7 9" id="KW-0482">Metalloprotease</keyword>
<dbReference type="GO" id="GO:0008270">
    <property type="term" value="F:zinc ion binding"/>
    <property type="evidence" value="ECO:0007669"/>
    <property type="project" value="UniProtKB-UniRule"/>
</dbReference>
<dbReference type="GO" id="GO:0006508">
    <property type="term" value="P:proteolysis"/>
    <property type="evidence" value="ECO:0007669"/>
    <property type="project" value="UniProtKB-KW"/>
</dbReference>
<keyword evidence="6 9" id="KW-0224">Dipeptidase</keyword>
<dbReference type="GO" id="GO:0071555">
    <property type="term" value="P:cell wall organization"/>
    <property type="evidence" value="ECO:0007669"/>
    <property type="project" value="UniProtKB-KW"/>
</dbReference>
<dbReference type="EMBL" id="JAUORK010000005">
    <property type="protein sequence ID" value="MDO6671680.1"/>
    <property type="molecule type" value="Genomic_DNA"/>
</dbReference>
<feature type="site" description="Transition state stabilizer" evidence="9">
    <location>
        <position position="93"/>
    </location>
</feature>
<keyword evidence="2 9" id="KW-0645">Protease</keyword>
<keyword evidence="8" id="KW-0961">Cell wall biogenesis/degradation</keyword>
<evidence type="ECO:0000256" key="2">
    <source>
        <dbReference type="ARBA" id="ARBA00022670"/>
    </source>
</evidence>
<comment type="function">
    <text evidence="9">Catalyzes hydrolysis of the D-alanyl-D-alanine dipeptide.</text>
</comment>
<keyword evidence="3 9" id="KW-0479">Metal-binding</keyword>
<dbReference type="RefSeq" id="WP_303593331.1">
    <property type="nucleotide sequence ID" value="NZ_JAUORK010000005.1"/>
</dbReference>
<dbReference type="SUPFAM" id="SSF55166">
    <property type="entry name" value="Hedgehog/DD-peptidase"/>
    <property type="match status" value="1"/>
</dbReference>
<evidence type="ECO:0000256" key="1">
    <source>
        <dbReference type="ARBA" id="ARBA00001362"/>
    </source>
</evidence>
<accession>A0AAP4TXU8</accession>
<feature type="binding site" evidence="9">
    <location>
        <position position="142"/>
    </location>
    <ligand>
        <name>Zn(2+)</name>
        <dbReference type="ChEBI" id="CHEBI:29105"/>
        <note>catalytic</note>
    </ligand>
</feature>
<dbReference type="HAMAP" id="MF_01924">
    <property type="entry name" value="A_A_dipeptidase"/>
    <property type="match status" value="1"/>
</dbReference>
<dbReference type="PANTHER" id="PTHR43126:SF2">
    <property type="entry name" value="D-ALANYL-D-ALANINE DIPEPTIDASE"/>
    <property type="match status" value="1"/>
</dbReference>
<dbReference type="InterPro" id="IPR000755">
    <property type="entry name" value="A_A_dipeptidase"/>
</dbReference>
<dbReference type="Proteomes" id="UP001170481">
    <property type="component" value="Unassembled WGS sequence"/>
</dbReference>
<comment type="similarity">
    <text evidence="9">Belongs to the peptidase M15D family.</text>
</comment>
<evidence type="ECO:0000256" key="3">
    <source>
        <dbReference type="ARBA" id="ARBA00022723"/>
    </source>
</evidence>
<dbReference type="GO" id="GO:0160237">
    <property type="term" value="F:D-Ala-D-Ala dipeptidase activity"/>
    <property type="evidence" value="ECO:0007669"/>
    <property type="project" value="UniProtKB-EC"/>
</dbReference>
<name>A0AAP4TXU8_9GAMM</name>
<evidence type="ECO:0000256" key="4">
    <source>
        <dbReference type="ARBA" id="ARBA00022801"/>
    </source>
</evidence>
<comment type="cofactor">
    <cofactor evidence="9">
        <name>Zn(2+)</name>
        <dbReference type="ChEBI" id="CHEBI:29105"/>
    </cofactor>
    <text evidence="9">Binds 1 zinc ion per subunit.</text>
</comment>
<dbReference type="GO" id="GO:0008237">
    <property type="term" value="F:metallopeptidase activity"/>
    <property type="evidence" value="ECO:0007669"/>
    <property type="project" value="UniProtKB-KW"/>
</dbReference>
<gene>
    <name evidence="9" type="primary">ddpX</name>
    <name evidence="10" type="ORF">Q4535_06055</name>
</gene>
<evidence type="ECO:0000256" key="8">
    <source>
        <dbReference type="ARBA" id="ARBA00023316"/>
    </source>
</evidence>
<comment type="caution">
    <text evidence="10">The sequence shown here is derived from an EMBL/GenBank/DDBJ whole genome shotgun (WGS) entry which is preliminary data.</text>
</comment>
<reference evidence="10" key="1">
    <citation type="submission" date="2023-07" db="EMBL/GenBank/DDBJ databases">
        <title>Genome content predicts the carbon catabolic preferences of heterotrophic bacteria.</title>
        <authorList>
            <person name="Gralka M."/>
        </authorList>
    </citation>
    <scope>NUCLEOTIDE SEQUENCE</scope>
    <source>
        <strain evidence="10">C2R13</strain>
    </source>
</reference>
<keyword evidence="5 9" id="KW-0862">Zinc</keyword>
<evidence type="ECO:0000256" key="7">
    <source>
        <dbReference type="ARBA" id="ARBA00023049"/>
    </source>
</evidence>
<comment type="catalytic activity">
    <reaction evidence="1 9">
        <text>D-alanyl-D-alanine + H2O = 2 D-alanine</text>
        <dbReference type="Rhea" id="RHEA:20661"/>
        <dbReference type="ChEBI" id="CHEBI:15377"/>
        <dbReference type="ChEBI" id="CHEBI:57416"/>
        <dbReference type="ChEBI" id="CHEBI:57822"/>
        <dbReference type="EC" id="3.4.13.22"/>
    </reaction>
</comment>
<evidence type="ECO:0000313" key="11">
    <source>
        <dbReference type="Proteomes" id="UP001170481"/>
    </source>
</evidence>
<dbReference type="Gene3D" id="3.30.1380.10">
    <property type="match status" value="1"/>
</dbReference>
<dbReference type="AlphaFoldDB" id="A0AAP4TXU8"/>
<evidence type="ECO:0000256" key="9">
    <source>
        <dbReference type="HAMAP-Rule" id="MF_01924"/>
    </source>
</evidence>
<feature type="active site" description="Proton donor/acceptor" evidence="9">
    <location>
        <position position="214"/>
    </location>
</feature>
<keyword evidence="4 9" id="KW-0378">Hydrolase</keyword>
<dbReference type="InterPro" id="IPR009045">
    <property type="entry name" value="Zn_M74/Hedgehog-like"/>
</dbReference>
<evidence type="ECO:0000256" key="5">
    <source>
        <dbReference type="ARBA" id="ARBA00022833"/>
    </source>
</evidence>
<proteinExistence type="inferred from homology"/>
<evidence type="ECO:0000313" key="10">
    <source>
        <dbReference type="EMBL" id="MDO6671680.1"/>
    </source>
</evidence>
<feature type="binding site" evidence="9">
    <location>
        <position position="149"/>
    </location>
    <ligand>
        <name>Zn(2+)</name>
        <dbReference type="ChEBI" id="CHEBI:29105"/>
        <note>catalytic</note>
    </ligand>
</feature>
<dbReference type="PANTHER" id="PTHR43126">
    <property type="entry name" value="D-ALANYL-D-ALANINE DIPEPTIDASE"/>
    <property type="match status" value="1"/>
</dbReference>
<dbReference type="Pfam" id="PF01427">
    <property type="entry name" value="Peptidase_M15"/>
    <property type="match status" value="1"/>
</dbReference>
<organism evidence="10 11">
    <name type="scientific">Cobetia amphilecti</name>
    <dbReference type="NCBI Taxonomy" id="1055104"/>
    <lineage>
        <taxon>Bacteria</taxon>
        <taxon>Pseudomonadati</taxon>
        <taxon>Pseudomonadota</taxon>
        <taxon>Gammaproteobacteria</taxon>
        <taxon>Oceanospirillales</taxon>
        <taxon>Halomonadaceae</taxon>
        <taxon>Cobetia</taxon>
    </lineage>
</organism>